<dbReference type="EMBL" id="CP000113">
    <property type="protein sequence ID" value="ABF92058.1"/>
    <property type="molecule type" value="Genomic_DNA"/>
</dbReference>
<dbReference type="GO" id="GO:0016746">
    <property type="term" value="F:acyltransferase activity"/>
    <property type="evidence" value="ECO:0007669"/>
    <property type="project" value="UniProtKB-KW"/>
</dbReference>
<evidence type="ECO:0000259" key="2">
    <source>
        <dbReference type="Pfam" id="PF00198"/>
    </source>
</evidence>
<dbReference type="Pfam" id="PF00198">
    <property type="entry name" value="2-oxoacid_dh"/>
    <property type="match status" value="2"/>
</dbReference>
<accession>Q1CXL3</accession>
<evidence type="ECO:0000256" key="1">
    <source>
        <dbReference type="SAM" id="MobiDB-lite"/>
    </source>
</evidence>
<feature type="region of interest" description="Disordered" evidence="1">
    <location>
        <begin position="1"/>
        <end position="48"/>
    </location>
</feature>
<dbReference type="STRING" id="246197.MXAN_6743"/>
<dbReference type="GO" id="GO:0045254">
    <property type="term" value="C:pyruvate dehydrogenase complex"/>
    <property type="evidence" value="ECO:0007669"/>
    <property type="project" value="InterPro"/>
</dbReference>
<dbReference type="PANTHER" id="PTHR23151">
    <property type="entry name" value="DIHYDROLIPOAMIDE ACETYL/SUCCINYL-TRANSFERASE-RELATED"/>
    <property type="match status" value="1"/>
</dbReference>
<dbReference type="KEGG" id="mxa:MXAN_6743"/>
<protein>
    <submittedName>
        <fullName evidence="3">2-oxo acid dehydrogenases acyltransferase domain protein</fullName>
    </submittedName>
</protein>
<feature type="compositionally biased region" description="Gly residues" evidence="1">
    <location>
        <begin position="330"/>
        <end position="341"/>
    </location>
</feature>
<name>Q1CXL3_MYXXD</name>
<dbReference type="AlphaFoldDB" id="Q1CXL3"/>
<evidence type="ECO:0000313" key="4">
    <source>
        <dbReference type="Proteomes" id="UP000002402"/>
    </source>
</evidence>
<dbReference type="Gene3D" id="3.30.559.10">
    <property type="entry name" value="Chloramphenicol acetyltransferase-like domain"/>
    <property type="match status" value="1"/>
</dbReference>
<dbReference type="InterPro" id="IPR045257">
    <property type="entry name" value="E2/Pdx1"/>
</dbReference>
<keyword evidence="4" id="KW-1185">Reference proteome</keyword>
<dbReference type="InterPro" id="IPR001078">
    <property type="entry name" value="2-oxoacid_DH_actylTfrase"/>
</dbReference>
<dbReference type="eggNOG" id="COG0508">
    <property type="taxonomic scope" value="Bacteria"/>
</dbReference>
<keyword evidence="3" id="KW-0808">Transferase</keyword>
<feature type="domain" description="2-oxoacid dehydrogenase acyltransferase catalytic" evidence="2">
    <location>
        <begin position="239"/>
        <end position="321"/>
    </location>
</feature>
<feature type="domain" description="2-oxoacid dehydrogenase acyltransferase catalytic" evidence="2">
    <location>
        <begin position="80"/>
        <end position="190"/>
    </location>
</feature>
<dbReference type="GO" id="GO:0006086">
    <property type="term" value="P:pyruvate decarboxylation to acetyl-CoA"/>
    <property type="evidence" value="ECO:0007669"/>
    <property type="project" value="InterPro"/>
</dbReference>
<dbReference type="PANTHER" id="PTHR23151:SF90">
    <property type="entry name" value="DIHYDROLIPOYLLYSINE-RESIDUE ACETYLTRANSFERASE COMPONENT OF PYRUVATE DEHYDROGENASE COMPLEX, MITOCHONDRIAL-RELATED"/>
    <property type="match status" value="1"/>
</dbReference>
<dbReference type="InterPro" id="IPR023213">
    <property type="entry name" value="CAT-like_dom_sf"/>
</dbReference>
<feature type="region of interest" description="Disordered" evidence="1">
    <location>
        <begin position="320"/>
        <end position="341"/>
    </location>
</feature>
<dbReference type="SUPFAM" id="SSF52777">
    <property type="entry name" value="CoA-dependent acyltransferases"/>
    <property type="match status" value="1"/>
</dbReference>
<keyword evidence="3" id="KW-0012">Acyltransferase</keyword>
<proteinExistence type="predicted"/>
<dbReference type="OrthoDB" id="9805770at2"/>
<reference evidence="3 4" key="1">
    <citation type="journal article" date="2006" name="Proc. Natl. Acad. Sci. U.S.A.">
        <title>Evolution of sensory complexity recorded in a myxobacterial genome.</title>
        <authorList>
            <person name="Goldman B.S."/>
            <person name="Nierman W.C."/>
            <person name="Kaiser D."/>
            <person name="Slater S.C."/>
            <person name="Durkin A.S."/>
            <person name="Eisen J.A."/>
            <person name="Ronning C.M."/>
            <person name="Barbazuk W.B."/>
            <person name="Blanchard M."/>
            <person name="Field C."/>
            <person name="Halling C."/>
            <person name="Hinkle G."/>
            <person name="Iartchuk O."/>
            <person name="Kim H.S."/>
            <person name="Mackenzie C."/>
            <person name="Madupu R."/>
            <person name="Miller N."/>
            <person name="Shvartsbeyn A."/>
            <person name="Sullivan S.A."/>
            <person name="Vaudin M."/>
            <person name="Wiegand R."/>
            <person name="Kaplan H.B."/>
        </authorList>
    </citation>
    <scope>NUCLEOTIDE SEQUENCE [LARGE SCALE GENOMIC DNA]</scope>
    <source>
        <strain evidence="4">DK1622</strain>
    </source>
</reference>
<feature type="compositionally biased region" description="Basic and acidic residues" evidence="1">
    <location>
        <begin position="1"/>
        <end position="13"/>
    </location>
</feature>
<dbReference type="HOGENOM" id="CLU_078657_0_0_7"/>
<sequence length="341" mass="36261">MEGERQGQGDGRHVGASGGGKPLSNRAAGQAQGSAQGHSCRGPGSVRRRKLPVHLDLQPAPPAGAFRKLALGTWRSPGDPSAYAAVEVRMERAVAFLEAFRARTGQRLTVTHLVAKAAADALRRHPEVNVLMRWNRPWRRKEVGVCVLVVQPSETGRADLTTATVHRADSLSLGAFAETMASRIAAVRARRDAVIERGKRRSSLIPGFLMGLALRMLSFVWFTLNVDLRWVGMPWDPFGSVAVTSLGSLGLERGYVALVPYTRVPFLLAPGAVRTEPVVDAGALVPGQVMTLTCTWDARLIGVEDAARVLRDIGAALEDPEGTWGSASPEGGGAASGAEVG</sequence>
<dbReference type="EnsemblBacteria" id="ABF92058">
    <property type="protein sequence ID" value="ABF92058"/>
    <property type="gene ID" value="MXAN_6743"/>
</dbReference>
<feature type="compositionally biased region" description="Low complexity" evidence="1">
    <location>
        <begin position="27"/>
        <end position="37"/>
    </location>
</feature>
<dbReference type="Proteomes" id="UP000002402">
    <property type="component" value="Chromosome"/>
</dbReference>
<evidence type="ECO:0000313" key="3">
    <source>
        <dbReference type="EMBL" id="ABF92058.1"/>
    </source>
</evidence>
<gene>
    <name evidence="3" type="ordered locus">MXAN_6743</name>
</gene>
<organism evidence="3 4">
    <name type="scientific">Myxococcus xanthus (strain DK1622)</name>
    <dbReference type="NCBI Taxonomy" id="246197"/>
    <lineage>
        <taxon>Bacteria</taxon>
        <taxon>Pseudomonadati</taxon>
        <taxon>Myxococcota</taxon>
        <taxon>Myxococcia</taxon>
        <taxon>Myxococcales</taxon>
        <taxon>Cystobacterineae</taxon>
        <taxon>Myxococcaceae</taxon>
        <taxon>Myxococcus</taxon>
    </lineage>
</organism>